<evidence type="ECO:0000313" key="1">
    <source>
        <dbReference type="EMBL" id="EXI63704.1"/>
    </source>
</evidence>
<accession>A0A011PBH5</accession>
<comment type="caution">
    <text evidence="1">The sequence shown here is derived from an EMBL/GenBank/DDBJ whole genome shotgun (WGS) entry which is preliminary data.</text>
</comment>
<name>A0A011PBH5_9PROT</name>
<dbReference type="EMBL" id="JFAX01000053">
    <property type="protein sequence ID" value="EXI63704.1"/>
    <property type="molecule type" value="Genomic_DNA"/>
</dbReference>
<dbReference type="STRING" id="1454001.AW08_03918"/>
<keyword evidence="2" id="KW-1185">Reference proteome</keyword>
<reference evidence="1" key="1">
    <citation type="submission" date="2014-02" db="EMBL/GenBank/DDBJ databases">
        <title>Expanding our view of genomic diversity in Candidatus Accumulibacter clades.</title>
        <authorList>
            <person name="Skennerton C.T."/>
            <person name="Barr J.J."/>
            <person name="Slater F.R."/>
            <person name="Bond P.L."/>
            <person name="Tyson G.W."/>
        </authorList>
    </citation>
    <scope>NUCLEOTIDE SEQUENCE [LARGE SCALE GENOMIC DNA]</scope>
</reference>
<dbReference type="AlphaFoldDB" id="A0A011PBH5"/>
<protein>
    <submittedName>
        <fullName evidence="1">Uncharacterized protein</fullName>
    </submittedName>
</protein>
<organism evidence="1 2">
    <name type="scientific">Candidatus Accumulibacter adjunctus</name>
    <dbReference type="NCBI Taxonomy" id="1454001"/>
    <lineage>
        <taxon>Bacteria</taxon>
        <taxon>Pseudomonadati</taxon>
        <taxon>Pseudomonadota</taxon>
        <taxon>Betaproteobacteria</taxon>
        <taxon>Candidatus Accumulibacter</taxon>
    </lineage>
</organism>
<gene>
    <name evidence="1" type="ORF">AW08_03918</name>
</gene>
<sequence>MVVIQDRCAGILCQSALDHFTRIDRRLGQGAPEQLLRFDEPVLRIEPKDAEDFMFDAADTQTQIVADRIRCRENHGVIARPRFEDRDNGSDHIAFLLLEDHLMLLAPVFPAFAGPRGGGALATFS</sequence>
<dbReference type="Proteomes" id="UP000020218">
    <property type="component" value="Unassembled WGS sequence"/>
</dbReference>
<proteinExistence type="predicted"/>
<evidence type="ECO:0000313" key="2">
    <source>
        <dbReference type="Proteomes" id="UP000020218"/>
    </source>
</evidence>